<dbReference type="InterPro" id="IPR003423">
    <property type="entry name" value="OMP_efflux"/>
</dbReference>
<keyword evidence="6" id="KW-0472">Membrane</keyword>
<sequence>MSKRRRWFRSLPVLLLIGVLHTRAHSQTSSIDIKSAIDMALANNYSLKADSLNNQIANHRTRIARADLLPQINFNSKAEYNPALPSQMLPGNFVGQPDKDLIPVQFGTRYSMGSSIEATQTIIRKTTRLQVEAAELNTGIAQTRHLLSREELVYQVATAYYDLLATTEKISTTNKDYANIREIEVIAKAQYESGVLKRIDFESLQINAANIQSQLNQSQTKYNQQLVFFKYLLGLPANASITIANDLTRIPASVQGGGTKLWNREDVHLYRQLIASKELELKTIKAEKLPSLSAFFRFNYQSQFNQPSDAMKGDYGYKSSTVGITTSIPLFDGNRRKNRLNLAQVELQQLQFRNEQQQQLATTEWITASETLHNNLQQVQITQQNLVLAEKVFASRKALYTEGVTTLIELLDAERELSQSRNLHTQAVINVQTSLVDAHKANGTLLTEFLKSL</sequence>
<dbReference type="GO" id="GO:1990281">
    <property type="term" value="C:efflux pump complex"/>
    <property type="evidence" value="ECO:0007669"/>
    <property type="project" value="TreeGrafter"/>
</dbReference>
<organism evidence="10 11">
    <name type="scientific">Niastella caeni</name>
    <dbReference type="NCBI Taxonomy" id="2569763"/>
    <lineage>
        <taxon>Bacteria</taxon>
        <taxon>Pseudomonadati</taxon>
        <taxon>Bacteroidota</taxon>
        <taxon>Chitinophagia</taxon>
        <taxon>Chitinophagales</taxon>
        <taxon>Chitinophagaceae</taxon>
        <taxon>Niastella</taxon>
    </lineage>
</organism>
<dbReference type="PANTHER" id="PTHR30026">
    <property type="entry name" value="OUTER MEMBRANE PROTEIN TOLC"/>
    <property type="match status" value="1"/>
</dbReference>
<comment type="subcellular location">
    <subcellularLocation>
        <location evidence="1">Cell outer membrane</location>
    </subcellularLocation>
</comment>
<proteinExistence type="inferred from homology"/>
<protein>
    <submittedName>
        <fullName evidence="10">TolC family protein</fullName>
    </submittedName>
</protein>
<dbReference type="AlphaFoldDB" id="A0A4S8HDR4"/>
<keyword evidence="3" id="KW-0813">Transport</keyword>
<dbReference type="Pfam" id="PF02321">
    <property type="entry name" value="OEP"/>
    <property type="match status" value="2"/>
</dbReference>
<keyword evidence="8" id="KW-0175">Coiled coil</keyword>
<keyword evidence="11" id="KW-1185">Reference proteome</keyword>
<comment type="similarity">
    <text evidence="2">Belongs to the outer membrane factor (OMF) (TC 1.B.17) family.</text>
</comment>
<evidence type="ECO:0000256" key="1">
    <source>
        <dbReference type="ARBA" id="ARBA00004442"/>
    </source>
</evidence>
<reference evidence="10 11" key="1">
    <citation type="submission" date="2019-04" db="EMBL/GenBank/DDBJ databases">
        <title>Niastella caeni sp. nov., isolated from activated sludge.</title>
        <authorList>
            <person name="Sheng M."/>
        </authorList>
    </citation>
    <scope>NUCLEOTIDE SEQUENCE [LARGE SCALE GENOMIC DNA]</scope>
    <source>
        <strain evidence="10 11">HX-2-15</strain>
    </source>
</reference>
<evidence type="ECO:0000256" key="8">
    <source>
        <dbReference type="SAM" id="Coils"/>
    </source>
</evidence>
<evidence type="ECO:0000256" key="4">
    <source>
        <dbReference type="ARBA" id="ARBA00022452"/>
    </source>
</evidence>
<dbReference type="RefSeq" id="WP_136580550.1">
    <property type="nucleotide sequence ID" value="NZ_STFF01000013.1"/>
</dbReference>
<evidence type="ECO:0000256" key="9">
    <source>
        <dbReference type="SAM" id="SignalP"/>
    </source>
</evidence>
<feature type="coiled-coil region" evidence="8">
    <location>
        <begin position="42"/>
        <end position="69"/>
    </location>
</feature>
<dbReference type="InterPro" id="IPR051906">
    <property type="entry name" value="TolC-like"/>
</dbReference>
<keyword evidence="4" id="KW-1134">Transmembrane beta strand</keyword>
<evidence type="ECO:0000313" key="10">
    <source>
        <dbReference type="EMBL" id="THU31544.1"/>
    </source>
</evidence>
<dbReference type="EMBL" id="STFF01000013">
    <property type="protein sequence ID" value="THU31544.1"/>
    <property type="molecule type" value="Genomic_DNA"/>
</dbReference>
<evidence type="ECO:0000256" key="3">
    <source>
        <dbReference type="ARBA" id="ARBA00022448"/>
    </source>
</evidence>
<feature type="signal peptide" evidence="9">
    <location>
        <begin position="1"/>
        <end position="26"/>
    </location>
</feature>
<accession>A0A4S8HDR4</accession>
<keyword evidence="5" id="KW-0812">Transmembrane</keyword>
<dbReference type="GO" id="GO:0015288">
    <property type="term" value="F:porin activity"/>
    <property type="evidence" value="ECO:0007669"/>
    <property type="project" value="TreeGrafter"/>
</dbReference>
<dbReference type="Gene3D" id="1.20.1600.10">
    <property type="entry name" value="Outer membrane efflux proteins (OEP)"/>
    <property type="match status" value="1"/>
</dbReference>
<dbReference type="GO" id="GO:0015562">
    <property type="term" value="F:efflux transmembrane transporter activity"/>
    <property type="evidence" value="ECO:0007669"/>
    <property type="project" value="InterPro"/>
</dbReference>
<evidence type="ECO:0000256" key="7">
    <source>
        <dbReference type="ARBA" id="ARBA00023237"/>
    </source>
</evidence>
<evidence type="ECO:0000256" key="2">
    <source>
        <dbReference type="ARBA" id="ARBA00007613"/>
    </source>
</evidence>
<gene>
    <name evidence="10" type="ORF">FAM09_28375</name>
</gene>
<dbReference type="SUPFAM" id="SSF56954">
    <property type="entry name" value="Outer membrane efflux proteins (OEP)"/>
    <property type="match status" value="1"/>
</dbReference>
<name>A0A4S8HDR4_9BACT</name>
<dbReference type="OrthoDB" id="9811587at2"/>
<comment type="caution">
    <text evidence="10">The sequence shown here is derived from an EMBL/GenBank/DDBJ whole genome shotgun (WGS) entry which is preliminary data.</text>
</comment>
<dbReference type="GO" id="GO:0009279">
    <property type="term" value="C:cell outer membrane"/>
    <property type="evidence" value="ECO:0007669"/>
    <property type="project" value="UniProtKB-SubCell"/>
</dbReference>
<feature type="chain" id="PRO_5020608106" evidence="9">
    <location>
        <begin position="27"/>
        <end position="453"/>
    </location>
</feature>
<dbReference type="PANTHER" id="PTHR30026:SF20">
    <property type="entry name" value="OUTER MEMBRANE PROTEIN TOLC"/>
    <property type="match status" value="1"/>
</dbReference>
<evidence type="ECO:0000256" key="5">
    <source>
        <dbReference type="ARBA" id="ARBA00022692"/>
    </source>
</evidence>
<keyword evidence="9" id="KW-0732">Signal</keyword>
<dbReference type="Proteomes" id="UP000306918">
    <property type="component" value="Unassembled WGS sequence"/>
</dbReference>
<evidence type="ECO:0000313" key="11">
    <source>
        <dbReference type="Proteomes" id="UP000306918"/>
    </source>
</evidence>
<keyword evidence="7" id="KW-0998">Cell outer membrane</keyword>
<evidence type="ECO:0000256" key="6">
    <source>
        <dbReference type="ARBA" id="ARBA00023136"/>
    </source>
</evidence>